<reference evidence="8" key="1">
    <citation type="submission" date="2020-01" db="EMBL/GenBank/DDBJ databases">
        <title>Genome sequence of Kobresia littledalei, the first chromosome-level genome in the family Cyperaceae.</title>
        <authorList>
            <person name="Qu G."/>
        </authorList>
    </citation>
    <scope>NUCLEOTIDE SEQUENCE</scope>
    <source>
        <strain evidence="8">C.B.Clarke</strain>
        <tissue evidence="8">Leaf</tissue>
    </source>
</reference>
<feature type="domain" description="MI" evidence="7">
    <location>
        <begin position="31"/>
        <end position="152"/>
    </location>
</feature>
<comment type="subcellular location">
    <subcellularLocation>
        <location evidence="1">Cytoplasm</location>
    </subcellularLocation>
</comment>
<dbReference type="PROSITE" id="PS51366">
    <property type="entry name" value="MI"/>
    <property type="match status" value="2"/>
</dbReference>
<keyword evidence="9" id="KW-1185">Reference proteome</keyword>
<dbReference type="PANTHER" id="PTHR12626">
    <property type="entry name" value="PROGRAMMED CELL DEATH 4"/>
    <property type="match status" value="1"/>
</dbReference>
<keyword evidence="3" id="KW-0963">Cytoplasm</keyword>
<dbReference type="FunFam" id="1.25.40.180:FF:000009">
    <property type="entry name" value="programmed cell death protein 4"/>
    <property type="match status" value="1"/>
</dbReference>
<dbReference type="AlphaFoldDB" id="A0A833VF02"/>
<dbReference type="InterPro" id="IPR016024">
    <property type="entry name" value="ARM-type_fold"/>
</dbReference>
<accession>A0A833VF02</accession>
<keyword evidence="5" id="KW-0810">Translation regulation</keyword>
<dbReference type="EMBL" id="SWLB01000007">
    <property type="protein sequence ID" value="KAF3336356.1"/>
    <property type="molecule type" value="Genomic_DNA"/>
</dbReference>
<keyword evidence="4" id="KW-0677">Repeat</keyword>
<evidence type="ECO:0000313" key="8">
    <source>
        <dbReference type="EMBL" id="KAF3336356.1"/>
    </source>
</evidence>
<dbReference type="InterPro" id="IPR039778">
    <property type="entry name" value="PDCD4"/>
</dbReference>
<evidence type="ECO:0000256" key="6">
    <source>
        <dbReference type="ARBA" id="ARBA00023242"/>
    </source>
</evidence>
<organism evidence="8 9">
    <name type="scientific">Carex littledalei</name>
    <dbReference type="NCBI Taxonomy" id="544730"/>
    <lineage>
        <taxon>Eukaryota</taxon>
        <taxon>Viridiplantae</taxon>
        <taxon>Streptophyta</taxon>
        <taxon>Embryophyta</taxon>
        <taxon>Tracheophyta</taxon>
        <taxon>Spermatophyta</taxon>
        <taxon>Magnoliopsida</taxon>
        <taxon>Liliopsida</taxon>
        <taxon>Poales</taxon>
        <taxon>Cyperaceae</taxon>
        <taxon>Cyperoideae</taxon>
        <taxon>Cariceae</taxon>
        <taxon>Carex</taxon>
        <taxon>Carex subgen. Euthyceras</taxon>
    </lineage>
</organism>
<dbReference type="Gene3D" id="1.25.40.180">
    <property type="match status" value="2"/>
</dbReference>
<gene>
    <name evidence="8" type="ORF">FCM35_KLT18942</name>
</gene>
<dbReference type="PANTHER" id="PTHR12626:SF0">
    <property type="entry name" value="PROGRAMMED CELL DEATH PROTEIN 4"/>
    <property type="match status" value="1"/>
</dbReference>
<sequence>MLTEEPTQIPSLNPKTTDNIYENHDEEKLRGYKNSISVIINEYLSSHDIENLITNVEKLHTPEYNPVFIKRLVTVAMDRKNKIREMASFLLSILTMKIFTTEDVITGFTMLLDSIDDTALDIPDASDKLALFLARAVRDDVLAPVHLNLLNEKHSEGSTAGKTITLARNLAFSPHAGERLERCWGGSSDCLQDVKEKIMKLLEEYQSGGDLDEACRCIRDIGMPFFNHEVVKKGLIMAMEKKSDRMLDLLQECYDEGVISVTQLTEGFIRVRDVIDDLVLDIPKAAEIFDRYIEHAKKHNWINEEDNTSTI</sequence>
<feature type="domain" description="MI" evidence="7">
    <location>
        <begin position="193"/>
        <end position="311"/>
    </location>
</feature>
<dbReference type="Proteomes" id="UP000623129">
    <property type="component" value="Unassembled WGS sequence"/>
</dbReference>
<evidence type="ECO:0000256" key="2">
    <source>
        <dbReference type="ARBA" id="ARBA00005497"/>
    </source>
</evidence>
<comment type="caution">
    <text evidence="8">The sequence shown here is derived from an EMBL/GenBank/DDBJ whole genome shotgun (WGS) entry which is preliminary data.</text>
</comment>
<name>A0A833VF02_9POAL</name>
<evidence type="ECO:0000313" key="9">
    <source>
        <dbReference type="Proteomes" id="UP000623129"/>
    </source>
</evidence>
<protein>
    <submittedName>
        <fullName evidence="8">Programmed cell death protein 4</fullName>
    </submittedName>
</protein>
<dbReference type="Pfam" id="PF02847">
    <property type="entry name" value="MA3"/>
    <property type="match status" value="2"/>
</dbReference>
<proteinExistence type="inferred from homology"/>
<comment type="similarity">
    <text evidence="2">Belongs to the PDCD4 family.</text>
</comment>
<dbReference type="SUPFAM" id="SSF48371">
    <property type="entry name" value="ARM repeat"/>
    <property type="match status" value="2"/>
</dbReference>
<dbReference type="InterPro" id="IPR003891">
    <property type="entry name" value="Initiation_fac_eIF4g_MI"/>
</dbReference>
<evidence type="ECO:0000256" key="3">
    <source>
        <dbReference type="ARBA" id="ARBA00022490"/>
    </source>
</evidence>
<keyword evidence="6" id="KW-0539">Nucleus</keyword>
<dbReference type="OrthoDB" id="414546at2759"/>
<dbReference type="SMART" id="SM00544">
    <property type="entry name" value="MA3"/>
    <property type="match status" value="2"/>
</dbReference>
<evidence type="ECO:0000256" key="1">
    <source>
        <dbReference type="ARBA" id="ARBA00004496"/>
    </source>
</evidence>
<evidence type="ECO:0000256" key="4">
    <source>
        <dbReference type="ARBA" id="ARBA00022737"/>
    </source>
</evidence>
<dbReference type="GO" id="GO:0045892">
    <property type="term" value="P:negative regulation of DNA-templated transcription"/>
    <property type="evidence" value="ECO:0007669"/>
    <property type="project" value="InterPro"/>
</dbReference>
<dbReference type="GO" id="GO:0006417">
    <property type="term" value="P:regulation of translation"/>
    <property type="evidence" value="ECO:0007669"/>
    <property type="project" value="UniProtKB-KW"/>
</dbReference>
<dbReference type="GO" id="GO:0005737">
    <property type="term" value="C:cytoplasm"/>
    <property type="evidence" value="ECO:0007669"/>
    <property type="project" value="UniProtKB-SubCell"/>
</dbReference>
<evidence type="ECO:0000256" key="5">
    <source>
        <dbReference type="ARBA" id="ARBA00022845"/>
    </source>
</evidence>
<evidence type="ECO:0000259" key="7">
    <source>
        <dbReference type="PROSITE" id="PS51366"/>
    </source>
</evidence>